<dbReference type="SUPFAM" id="SSF56194">
    <property type="entry name" value="Uridine diphospho-N-Acetylenolpyruvylglucosamine reductase, MurB, C-terminal domain"/>
    <property type="match status" value="1"/>
</dbReference>
<evidence type="ECO:0000256" key="16">
    <source>
        <dbReference type="ARBA" id="ARBA00048914"/>
    </source>
</evidence>
<name>A0A179B603_9ACTO</name>
<proteinExistence type="inferred from homology"/>
<keyword evidence="15 17" id="KW-0961">Cell wall biogenesis/degradation</keyword>
<dbReference type="GO" id="GO:0071949">
    <property type="term" value="F:FAD binding"/>
    <property type="evidence" value="ECO:0007669"/>
    <property type="project" value="InterPro"/>
</dbReference>
<dbReference type="HAMAP" id="MF_00037">
    <property type="entry name" value="MurB"/>
    <property type="match status" value="1"/>
</dbReference>
<keyword evidence="7 17" id="KW-0132">Cell division</keyword>
<evidence type="ECO:0000256" key="2">
    <source>
        <dbReference type="ARBA" id="ARBA00003921"/>
    </source>
</evidence>
<keyword evidence="6 17" id="KW-0963">Cytoplasm</keyword>
<dbReference type="Gene3D" id="3.30.465.10">
    <property type="match status" value="1"/>
</dbReference>
<dbReference type="NCBIfam" id="NF010478">
    <property type="entry name" value="PRK13903.1"/>
    <property type="match status" value="1"/>
</dbReference>
<evidence type="ECO:0000256" key="7">
    <source>
        <dbReference type="ARBA" id="ARBA00022618"/>
    </source>
</evidence>
<evidence type="ECO:0000256" key="10">
    <source>
        <dbReference type="ARBA" id="ARBA00022857"/>
    </source>
</evidence>
<comment type="catalytic activity">
    <reaction evidence="16 17">
        <text>UDP-N-acetyl-alpha-D-muramate + NADP(+) = UDP-N-acetyl-3-O-(1-carboxyvinyl)-alpha-D-glucosamine + NADPH + H(+)</text>
        <dbReference type="Rhea" id="RHEA:12248"/>
        <dbReference type="ChEBI" id="CHEBI:15378"/>
        <dbReference type="ChEBI" id="CHEBI:57783"/>
        <dbReference type="ChEBI" id="CHEBI:58349"/>
        <dbReference type="ChEBI" id="CHEBI:68483"/>
        <dbReference type="ChEBI" id="CHEBI:70757"/>
        <dbReference type="EC" id="1.3.1.98"/>
    </reaction>
</comment>
<evidence type="ECO:0000256" key="14">
    <source>
        <dbReference type="ARBA" id="ARBA00023306"/>
    </source>
</evidence>
<comment type="caution">
    <text evidence="19">The sequence shown here is derived from an EMBL/GenBank/DDBJ whole genome shotgun (WGS) entry which is preliminary data.</text>
</comment>
<dbReference type="InterPro" id="IPR036318">
    <property type="entry name" value="FAD-bd_PCMH-like_sf"/>
</dbReference>
<dbReference type="Gene3D" id="3.90.78.10">
    <property type="entry name" value="UDP-N-acetylenolpyruvoylglucosamine reductase, C-terminal domain"/>
    <property type="match status" value="1"/>
</dbReference>
<evidence type="ECO:0000256" key="6">
    <source>
        <dbReference type="ARBA" id="ARBA00022490"/>
    </source>
</evidence>
<comment type="function">
    <text evidence="2 17">Cell wall formation.</text>
</comment>
<evidence type="ECO:0000256" key="12">
    <source>
        <dbReference type="ARBA" id="ARBA00022984"/>
    </source>
</evidence>
<comment type="subcellular location">
    <subcellularLocation>
        <location evidence="3 17">Cytoplasm</location>
    </subcellularLocation>
</comment>
<dbReference type="GO" id="GO:0008762">
    <property type="term" value="F:UDP-N-acetylmuramate dehydrogenase activity"/>
    <property type="evidence" value="ECO:0007669"/>
    <property type="project" value="UniProtKB-UniRule"/>
</dbReference>
<keyword evidence="11 17" id="KW-0133">Cell shape</keyword>
<dbReference type="GO" id="GO:0051301">
    <property type="term" value="P:cell division"/>
    <property type="evidence" value="ECO:0007669"/>
    <property type="project" value="UniProtKB-KW"/>
</dbReference>
<feature type="active site" evidence="17">
    <location>
        <position position="188"/>
    </location>
</feature>
<dbReference type="PROSITE" id="PS51387">
    <property type="entry name" value="FAD_PCMH"/>
    <property type="match status" value="1"/>
</dbReference>
<dbReference type="InterPro" id="IPR003170">
    <property type="entry name" value="MurB"/>
</dbReference>
<evidence type="ECO:0000256" key="1">
    <source>
        <dbReference type="ARBA" id="ARBA00001974"/>
    </source>
</evidence>
<dbReference type="Pfam" id="PF02873">
    <property type="entry name" value="MurB_C"/>
    <property type="match status" value="1"/>
</dbReference>
<dbReference type="InterPro" id="IPR011601">
    <property type="entry name" value="MurB_C"/>
</dbReference>
<sequence length="390" mass="40763">MSCSVPEHSAVPPVPSAPLPATRARIGAGSFAELTTFAVGGPFDRLVEASSEEEIVETVREADAEGVPVMVLGGGSNVLAADGRFPGVVVRDVRQSIVLRQEGGCEGANLRVSAGTPWDDFVVHTIANEWMGVEALSGIPGTVGAAPVQNIGAYGQEAGGSIAGVRVYDRATGRVDYLSFSQMEFGYRTSVVKKSLKGGWGPSPRHIVLDVDFQLRIASLSAPVQYSQLAQLLGVQPGERVPSVAVRDAVVELRRSKGMVLDDADRDTYSAGSFFTNPVLSEAQAARLPDDAPKHGLRDGSRTVLGAAAPRVEGQVKTSAAWLIDHAGFPAGYGMPGPAALSTKHALALTNRGGATGAQMRELARTIRDGVREAYGVVLEAEPTIIGGLD</sequence>
<protein>
    <recommendedName>
        <fullName evidence="17">UDP-N-acetylenolpyruvoylglucosamine reductase</fullName>
        <ecNumber evidence="17">1.3.1.98</ecNumber>
    </recommendedName>
    <alternativeName>
        <fullName evidence="17">UDP-N-acetylmuramate dehydrogenase</fullName>
    </alternativeName>
</protein>
<dbReference type="InterPro" id="IPR016169">
    <property type="entry name" value="FAD-bd_PCMH_sub2"/>
</dbReference>
<comment type="pathway">
    <text evidence="4 17">Cell wall biogenesis; peptidoglycan biosynthesis.</text>
</comment>
<dbReference type="Pfam" id="PF01565">
    <property type="entry name" value="FAD_binding_4"/>
    <property type="match status" value="1"/>
</dbReference>
<evidence type="ECO:0000256" key="5">
    <source>
        <dbReference type="ARBA" id="ARBA00010485"/>
    </source>
</evidence>
<dbReference type="EMBL" id="LVZK01000001">
    <property type="protein sequence ID" value="OAP87107.1"/>
    <property type="molecule type" value="Genomic_DNA"/>
</dbReference>
<feature type="domain" description="FAD-binding PCMH-type" evidence="18">
    <location>
        <begin position="39"/>
        <end position="218"/>
    </location>
</feature>
<comment type="cofactor">
    <cofactor evidence="1 17">
        <name>FAD</name>
        <dbReference type="ChEBI" id="CHEBI:57692"/>
    </cofactor>
</comment>
<dbReference type="Gene3D" id="3.30.43.10">
    <property type="entry name" value="Uridine Diphospho-n-acetylenolpyruvylglucosamine Reductase, domain 2"/>
    <property type="match status" value="1"/>
</dbReference>
<dbReference type="GO" id="GO:0005829">
    <property type="term" value="C:cytosol"/>
    <property type="evidence" value="ECO:0007669"/>
    <property type="project" value="TreeGrafter"/>
</dbReference>
<keyword evidence="13 17" id="KW-0560">Oxidoreductase</keyword>
<accession>A0A179B603</accession>
<evidence type="ECO:0000256" key="4">
    <source>
        <dbReference type="ARBA" id="ARBA00004752"/>
    </source>
</evidence>
<dbReference type="GO" id="GO:0071555">
    <property type="term" value="P:cell wall organization"/>
    <property type="evidence" value="ECO:0007669"/>
    <property type="project" value="UniProtKB-KW"/>
</dbReference>
<evidence type="ECO:0000259" key="18">
    <source>
        <dbReference type="PROSITE" id="PS51387"/>
    </source>
</evidence>
<dbReference type="AlphaFoldDB" id="A0A179B603"/>
<reference evidence="19 20" key="1">
    <citation type="submission" date="2016-04" db="EMBL/GenBank/DDBJ databases">
        <title>Peptidophaga gingivicola gen. nov., sp. nov., isolated from human subgingival plaque.</title>
        <authorList>
            <person name="Beall C.J."/>
            <person name="Mokrzan E.M."/>
            <person name="Griffen A.L."/>
            <person name="Leys E.J."/>
        </authorList>
    </citation>
    <scope>NUCLEOTIDE SEQUENCE [LARGE SCALE GENOMIC DNA]</scope>
    <source>
        <strain evidence="19 20">BA112</strain>
    </source>
</reference>
<feature type="active site" description="Proton donor" evidence="17">
    <location>
        <position position="273"/>
    </location>
</feature>
<evidence type="ECO:0000256" key="17">
    <source>
        <dbReference type="HAMAP-Rule" id="MF_00037"/>
    </source>
</evidence>
<dbReference type="Proteomes" id="UP000078368">
    <property type="component" value="Unassembled WGS sequence"/>
</dbReference>
<dbReference type="InterPro" id="IPR036635">
    <property type="entry name" value="MurB_C_sf"/>
</dbReference>
<keyword evidence="20" id="KW-1185">Reference proteome</keyword>
<comment type="similarity">
    <text evidence="5 17">Belongs to the MurB family.</text>
</comment>
<evidence type="ECO:0000256" key="8">
    <source>
        <dbReference type="ARBA" id="ARBA00022630"/>
    </source>
</evidence>
<dbReference type="SUPFAM" id="SSF56176">
    <property type="entry name" value="FAD-binding/transporter-associated domain-like"/>
    <property type="match status" value="1"/>
</dbReference>
<dbReference type="InterPro" id="IPR006094">
    <property type="entry name" value="Oxid_FAD_bind_N"/>
</dbReference>
<keyword evidence="9 17" id="KW-0274">FAD</keyword>
<keyword evidence="10 17" id="KW-0521">NADP</keyword>
<evidence type="ECO:0000256" key="9">
    <source>
        <dbReference type="ARBA" id="ARBA00022827"/>
    </source>
</evidence>
<keyword evidence="14 17" id="KW-0131">Cell cycle</keyword>
<dbReference type="EC" id="1.3.1.98" evidence="17"/>
<evidence type="ECO:0000256" key="11">
    <source>
        <dbReference type="ARBA" id="ARBA00022960"/>
    </source>
</evidence>
<dbReference type="PANTHER" id="PTHR21071">
    <property type="entry name" value="UDP-N-ACETYLENOLPYRUVOYLGLUCOSAMINE REDUCTASE"/>
    <property type="match status" value="1"/>
</dbReference>
<dbReference type="GO" id="GO:0009252">
    <property type="term" value="P:peptidoglycan biosynthetic process"/>
    <property type="evidence" value="ECO:0007669"/>
    <property type="project" value="UniProtKB-UniRule"/>
</dbReference>
<dbReference type="STRING" id="1823756.A4H34_05035"/>
<evidence type="ECO:0000313" key="20">
    <source>
        <dbReference type="Proteomes" id="UP000078368"/>
    </source>
</evidence>
<dbReference type="InterPro" id="IPR016166">
    <property type="entry name" value="FAD-bd_PCMH"/>
</dbReference>
<evidence type="ECO:0000256" key="15">
    <source>
        <dbReference type="ARBA" id="ARBA00023316"/>
    </source>
</evidence>
<dbReference type="InterPro" id="IPR016167">
    <property type="entry name" value="FAD-bd_PCMH_sub1"/>
</dbReference>
<organism evidence="19 20">
    <name type="scientific">Peptidiphaga gingivicola</name>
    <dbReference type="NCBI Taxonomy" id="2741497"/>
    <lineage>
        <taxon>Bacteria</taxon>
        <taxon>Bacillati</taxon>
        <taxon>Actinomycetota</taxon>
        <taxon>Actinomycetes</taxon>
        <taxon>Actinomycetales</taxon>
        <taxon>Actinomycetaceae</taxon>
        <taxon>Peptidiphaga</taxon>
    </lineage>
</organism>
<evidence type="ECO:0000313" key="19">
    <source>
        <dbReference type="EMBL" id="OAP87107.1"/>
    </source>
</evidence>
<evidence type="ECO:0000256" key="3">
    <source>
        <dbReference type="ARBA" id="ARBA00004496"/>
    </source>
</evidence>
<dbReference type="GO" id="GO:0008360">
    <property type="term" value="P:regulation of cell shape"/>
    <property type="evidence" value="ECO:0007669"/>
    <property type="project" value="UniProtKB-KW"/>
</dbReference>
<dbReference type="PANTHER" id="PTHR21071:SF4">
    <property type="entry name" value="UDP-N-ACETYLENOLPYRUVOYLGLUCOSAMINE REDUCTASE"/>
    <property type="match status" value="1"/>
</dbReference>
<keyword evidence="12 17" id="KW-0573">Peptidoglycan synthesis</keyword>
<feature type="active site" evidence="17">
    <location>
        <position position="382"/>
    </location>
</feature>
<evidence type="ECO:0000256" key="13">
    <source>
        <dbReference type="ARBA" id="ARBA00023002"/>
    </source>
</evidence>
<dbReference type="UniPathway" id="UPA00219"/>
<dbReference type="NCBIfam" id="TIGR00179">
    <property type="entry name" value="murB"/>
    <property type="match status" value="1"/>
</dbReference>
<gene>
    <name evidence="17" type="primary">murB</name>
    <name evidence="19" type="ORF">A4H34_05035</name>
</gene>
<keyword evidence="8 17" id="KW-0285">Flavoprotein</keyword>